<evidence type="ECO:0000256" key="3">
    <source>
        <dbReference type="ARBA" id="ARBA00001970"/>
    </source>
</evidence>
<evidence type="ECO:0000256" key="1">
    <source>
        <dbReference type="ARBA" id="ARBA00000189"/>
    </source>
</evidence>
<dbReference type="InterPro" id="IPR010255">
    <property type="entry name" value="Haem_peroxidase_sf"/>
</dbReference>
<keyword evidence="4 9" id="KW-0560">Oxidoreductase</keyword>
<evidence type="ECO:0000256" key="2">
    <source>
        <dbReference type="ARBA" id="ARBA00001913"/>
    </source>
</evidence>
<evidence type="ECO:0000256" key="6">
    <source>
        <dbReference type="ARBA" id="ARBA00023004"/>
    </source>
</evidence>
<evidence type="ECO:0000313" key="9">
    <source>
        <dbReference type="EMBL" id="NWH69040.1"/>
    </source>
</evidence>
<evidence type="ECO:0000256" key="5">
    <source>
        <dbReference type="ARBA" id="ARBA00022723"/>
    </source>
</evidence>
<dbReference type="InterPro" id="IPR002016">
    <property type="entry name" value="Haem_peroxidase"/>
</dbReference>
<comment type="cofactor">
    <cofactor evidence="3">
        <name>heme b</name>
        <dbReference type="ChEBI" id="CHEBI:60344"/>
    </cofactor>
</comment>
<dbReference type="GO" id="GO:0140825">
    <property type="term" value="F:lactoperoxidase activity"/>
    <property type="evidence" value="ECO:0007669"/>
    <property type="project" value="UniProtKB-EC"/>
</dbReference>
<dbReference type="Gene3D" id="1.10.420.10">
    <property type="entry name" value="Peroxidase, domain 2"/>
    <property type="match status" value="1"/>
</dbReference>
<sequence>DGNLAPLDAMSSVRFDNGYFRNLVAQFGLLHSDQEIFGGGAVDSITAQYARNGAAFSRDFVTAVLKMGSIGPLTG</sequence>
<keyword evidence="6" id="KW-0408">Iron</keyword>
<dbReference type="PANTHER" id="PTHR31388">
    <property type="entry name" value="PEROXIDASE 72-RELATED"/>
    <property type="match status" value="1"/>
</dbReference>
<gene>
    <name evidence="9" type="primary">Per52</name>
    <name evidence="9" type="ORF">GEOCAL_R13713</name>
</gene>
<feature type="non-terminal residue" evidence="9">
    <location>
        <position position="75"/>
    </location>
</feature>
<dbReference type="SUPFAM" id="SSF48113">
    <property type="entry name" value="Heme-dependent peroxidases"/>
    <property type="match status" value="1"/>
</dbReference>
<proteinExistence type="inferred from homology"/>
<evidence type="ECO:0000313" key="10">
    <source>
        <dbReference type="Proteomes" id="UP000531151"/>
    </source>
</evidence>
<organism evidence="9 10">
    <name type="scientific">Geococcyx californianus</name>
    <name type="common">Greater roadrunner</name>
    <name type="synonym">Saurothera californiana</name>
    <dbReference type="NCBI Taxonomy" id="8947"/>
    <lineage>
        <taxon>Eukaryota</taxon>
        <taxon>Metazoa</taxon>
        <taxon>Chordata</taxon>
        <taxon>Craniata</taxon>
        <taxon>Vertebrata</taxon>
        <taxon>Euteleostomi</taxon>
        <taxon>Archelosauria</taxon>
        <taxon>Archosauria</taxon>
        <taxon>Dinosauria</taxon>
        <taxon>Saurischia</taxon>
        <taxon>Theropoda</taxon>
        <taxon>Coelurosauria</taxon>
        <taxon>Aves</taxon>
        <taxon>Neognathae</taxon>
        <taxon>Neoaves</taxon>
        <taxon>Otidimorphae</taxon>
        <taxon>Cuculiformes</taxon>
        <taxon>Neomorphidae</taxon>
        <taxon>Geococcyx</taxon>
    </lineage>
</organism>
<dbReference type="Pfam" id="PF00141">
    <property type="entry name" value="peroxidase"/>
    <property type="match status" value="1"/>
</dbReference>
<comment type="caution">
    <text evidence="9">The sequence shown here is derived from an EMBL/GenBank/DDBJ whole genome shotgun (WGS) entry which is preliminary data.</text>
</comment>
<dbReference type="GO" id="GO:0006979">
    <property type="term" value="P:response to oxidative stress"/>
    <property type="evidence" value="ECO:0007669"/>
    <property type="project" value="InterPro"/>
</dbReference>
<evidence type="ECO:0000259" key="8">
    <source>
        <dbReference type="PROSITE" id="PS50873"/>
    </source>
</evidence>
<evidence type="ECO:0000256" key="4">
    <source>
        <dbReference type="ARBA" id="ARBA00022559"/>
    </source>
</evidence>
<comment type="cofactor">
    <cofactor evidence="2">
        <name>Ca(2+)</name>
        <dbReference type="ChEBI" id="CHEBI:29108"/>
    </cofactor>
</comment>
<comment type="catalytic activity">
    <reaction evidence="1">
        <text>2 a phenolic donor + H2O2 = 2 a phenolic radical donor + 2 H2O</text>
        <dbReference type="Rhea" id="RHEA:56136"/>
        <dbReference type="ChEBI" id="CHEBI:15377"/>
        <dbReference type="ChEBI" id="CHEBI:16240"/>
        <dbReference type="ChEBI" id="CHEBI:139520"/>
        <dbReference type="ChEBI" id="CHEBI:139521"/>
        <dbReference type="EC" id="1.11.1.7"/>
    </reaction>
</comment>
<feature type="domain" description="Plant heme peroxidase family profile" evidence="8">
    <location>
        <begin position="1"/>
        <end position="75"/>
    </location>
</feature>
<dbReference type="PROSITE" id="PS50873">
    <property type="entry name" value="PEROXIDASE_4"/>
    <property type="match status" value="1"/>
</dbReference>
<keyword evidence="5" id="KW-0479">Metal-binding</keyword>
<dbReference type="GO" id="GO:0046872">
    <property type="term" value="F:metal ion binding"/>
    <property type="evidence" value="ECO:0007669"/>
    <property type="project" value="UniProtKB-KW"/>
</dbReference>
<dbReference type="Proteomes" id="UP000531151">
    <property type="component" value="Unassembled WGS sequence"/>
</dbReference>
<dbReference type="GO" id="GO:0020037">
    <property type="term" value="F:heme binding"/>
    <property type="evidence" value="ECO:0007669"/>
    <property type="project" value="InterPro"/>
</dbReference>
<dbReference type="OrthoDB" id="2113341at2759"/>
<name>A0A7K4JUN8_GEOCA</name>
<comment type="similarity">
    <text evidence="7">Belongs to the peroxidase family.</text>
</comment>
<reference evidence="9 10" key="1">
    <citation type="submission" date="2019-09" db="EMBL/GenBank/DDBJ databases">
        <title>Bird 10,000 Genomes (B10K) Project - Family phase.</title>
        <authorList>
            <person name="Zhang G."/>
        </authorList>
    </citation>
    <scope>NUCLEOTIDE SEQUENCE [LARGE SCALE GENOMIC DNA]</scope>
    <source>
        <strain evidence="9">B10K-CU-031-07</strain>
        <tissue evidence="9">Muscle</tissue>
    </source>
</reference>
<keyword evidence="4 9" id="KW-0575">Peroxidase</keyword>
<dbReference type="PRINTS" id="PR00461">
    <property type="entry name" value="PLPEROXIDASE"/>
</dbReference>
<evidence type="ECO:0000256" key="7">
    <source>
        <dbReference type="RuleBase" id="RU004241"/>
    </source>
</evidence>
<dbReference type="InterPro" id="IPR000823">
    <property type="entry name" value="Peroxidase_pln"/>
</dbReference>
<dbReference type="PANTHER" id="PTHR31388:SF285">
    <property type="entry name" value="PEROXIDASE"/>
    <property type="match status" value="1"/>
</dbReference>
<accession>A0A7K4JUN8</accession>
<feature type="non-terminal residue" evidence="9">
    <location>
        <position position="1"/>
    </location>
</feature>
<dbReference type="AlphaFoldDB" id="A0A7K4JUN8"/>
<protein>
    <submittedName>
        <fullName evidence="9">PER52 Peroxidase</fullName>
    </submittedName>
</protein>
<keyword evidence="10" id="KW-1185">Reference proteome</keyword>
<dbReference type="EMBL" id="VWPV01164942">
    <property type="protein sequence ID" value="NWH69040.1"/>
    <property type="molecule type" value="Genomic_DNA"/>
</dbReference>